<feature type="compositionally biased region" description="Polar residues" evidence="1">
    <location>
        <begin position="207"/>
        <end position="221"/>
    </location>
</feature>
<protein>
    <submittedName>
        <fullName evidence="2">Uncharacterized protein</fullName>
    </submittedName>
</protein>
<dbReference type="EMBL" id="BTGU01000420">
    <property type="protein sequence ID" value="GMN67225.1"/>
    <property type="molecule type" value="Genomic_DNA"/>
</dbReference>
<organism evidence="2 3">
    <name type="scientific">Ficus carica</name>
    <name type="common">Common fig</name>
    <dbReference type="NCBI Taxonomy" id="3494"/>
    <lineage>
        <taxon>Eukaryota</taxon>
        <taxon>Viridiplantae</taxon>
        <taxon>Streptophyta</taxon>
        <taxon>Embryophyta</taxon>
        <taxon>Tracheophyta</taxon>
        <taxon>Spermatophyta</taxon>
        <taxon>Magnoliopsida</taxon>
        <taxon>eudicotyledons</taxon>
        <taxon>Gunneridae</taxon>
        <taxon>Pentapetalae</taxon>
        <taxon>rosids</taxon>
        <taxon>fabids</taxon>
        <taxon>Rosales</taxon>
        <taxon>Moraceae</taxon>
        <taxon>Ficeae</taxon>
        <taxon>Ficus</taxon>
    </lineage>
</organism>
<proteinExistence type="predicted"/>
<feature type="region of interest" description="Disordered" evidence="1">
    <location>
        <begin position="205"/>
        <end position="228"/>
    </location>
</feature>
<reference evidence="2" key="1">
    <citation type="submission" date="2023-07" db="EMBL/GenBank/DDBJ databases">
        <title>draft genome sequence of fig (Ficus carica).</title>
        <authorList>
            <person name="Takahashi T."/>
            <person name="Nishimura K."/>
        </authorList>
    </citation>
    <scope>NUCLEOTIDE SEQUENCE</scope>
</reference>
<sequence>MRLGTSKLLKGVGEHPNGLRQVLDVPGEDLHLCGFLQCSRTALALGSPSALRTGRGRVLVALVILVGLLFHGLSKVCKWCGGAGITGKWLLERRCALLLAPKSKEKHHGVRWTLVGSLLRALRCLSQSLGDPDGLYSEWSRWVDMLRVANTVSAQSGGGGWHQSRDKDMYSDRFRTSSVRLCRVAGVARLATVRFSTGMGWRDKDSMGSQRRANSGISNPTEVLVGQPSYPRRDSVCNCDPTSLVWSGLIRWSDLPYWECKRAYWFSRTLFSGG</sequence>
<evidence type="ECO:0000256" key="1">
    <source>
        <dbReference type="SAM" id="MobiDB-lite"/>
    </source>
</evidence>
<evidence type="ECO:0000313" key="2">
    <source>
        <dbReference type="EMBL" id="GMN67225.1"/>
    </source>
</evidence>
<accession>A0AA88E6I8</accession>
<comment type="caution">
    <text evidence="2">The sequence shown here is derived from an EMBL/GenBank/DDBJ whole genome shotgun (WGS) entry which is preliminary data.</text>
</comment>
<keyword evidence="3" id="KW-1185">Reference proteome</keyword>
<evidence type="ECO:0000313" key="3">
    <source>
        <dbReference type="Proteomes" id="UP001187192"/>
    </source>
</evidence>
<name>A0AA88E6I8_FICCA</name>
<gene>
    <name evidence="2" type="ORF">TIFTF001_036290</name>
</gene>
<dbReference type="Proteomes" id="UP001187192">
    <property type="component" value="Unassembled WGS sequence"/>
</dbReference>
<dbReference type="AlphaFoldDB" id="A0AA88E6I8"/>